<accession>M2QZY0</accession>
<name>M2QZY0_CERS8</name>
<dbReference type="OrthoDB" id="3219854at2759"/>
<reference evidence="3 4" key="1">
    <citation type="journal article" date="2012" name="Proc. Natl. Acad. Sci. U.S.A.">
        <title>Comparative genomics of Ceriporiopsis subvermispora and Phanerochaete chrysosporium provide insight into selective ligninolysis.</title>
        <authorList>
            <person name="Fernandez-Fueyo E."/>
            <person name="Ruiz-Duenas F.J."/>
            <person name="Ferreira P."/>
            <person name="Floudas D."/>
            <person name="Hibbett D.S."/>
            <person name="Canessa P."/>
            <person name="Larrondo L.F."/>
            <person name="James T.Y."/>
            <person name="Seelenfreund D."/>
            <person name="Lobos S."/>
            <person name="Polanco R."/>
            <person name="Tello M."/>
            <person name="Honda Y."/>
            <person name="Watanabe T."/>
            <person name="Watanabe T."/>
            <person name="Ryu J.S."/>
            <person name="Kubicek C.P."/>
            <person name="Schmoll M."/>
            <person name="Gaskell J."/>
            <person name="Hammel K.E."/>
            <person name="St John F.J."/>
            <person name="Vanden Wymelenberg A."/>
            <person name="Sabat G."/>
            <person name="Splinter BonDurant S."/>
            <person name="Syed K."/>
            <person name="Yadav J.S."/>
            <person name="Doddapaneni H."/>
            <person name="Subramanian V."/>
            <person name="Lavin J.L."/>
            <person name="Oguiza J.A."/>
            <person name="Perez G."/>
            <person name="Pisabarro A.G."/>
            <person name="Ramirez L."/>
            <person name="Santoyo F."/>
            <person name="Master E."/>
            <person name="Coutinho P.M."/>
            <person name="Henrissat B."/>
            <person name="Lombard V."/>
            <person name="Magnuson J.K."/>
            <person name="Kuees U."/>
            <person name="Hori C."/>
            <person name="Igarashi K."/>
            <person name="Samejima M."/>
            <person name="Held B.W."/>
            <person name="Barry K.W."/>
            <person name="LaButti K.M."/>
            <person name="Lapidus A."/>
            <person name="Lindquist E.A."/>
            <person name="Lucas S.M."/>
            <person name="Riley R."/>
            <person name="Salamov A.A."/>
            <person name="Hoffmeister D."/>
            <person name="Schwenk D."/>
            <person name="Hadar Y."/>
            <person name="Yarden O."/>
            <person name="de Vries R.P."/>
            <person name="Wiebenga A."/>
            <person name="Stenlid J."/>
            <person name="Eastwood D."/>
            <person name="Grigoriev I.V."/>
            <person name="Berka R.M."/>
            <person name="Blanchette R.A."/>
            <person name="Kersten P."/>
            <person name="Martinez A.T."/>
            <person name="Vicuna R."/>
            <person name="Cullen D."/>
        </authorList>
    </citation>
    <scope>NUCLEOTIDE SEQUENCE [LARGE SCALE GENOMIC DNA]</scope>
    <source>
        <strain evidence="3 4">B</strain>
    </source>
</reference>
<evidence type="ECO:0000259" key="2">
    <source>
        <dbReference type="Pfam" id="PF20153"/>
    </source>
</evidence>
<feature type="non-terminal residue" evidence="3">
    <location>
        <position position="125"/>
    </location>
</feature>
<feature type="domain" description="DUF6535" evidence="2">
    <location>
        <begin position="29"/>
        <end position="80"/>
    </location>
</feature>
<feature type="domain" description="DUF6535" evidence="2">
    <location>
        <begin position="85"/>
        <end position="121"/>
    </location>
</feature>
<dbReference type="Pfam" id="PF20153">
    <property type="entry name" value="DUF6535"/>
    <property type="match status" value="2"/>
</dbReference>
<dbReference type="AlphaFoldDB" id="M2QZY0"/>
<feature type="transmembrane region" description="Helical" evidence="1">
    <location>
        <begin position="51"/>
        <end position="70"/>
    </location>
</feature>
<keyword evidence="4" id="KW-1185">Reference proteome</keyword>
<dbReference type="EMBL" id="KB445817">
    <property type="protein sequence ID" value="EMD31552.1"/>
    <property type="molecule type" value="Genomic_DNA"/>
</dbReference>
<dbReference type="Proteomes" id="UP000016930">
    <property type="component" value="Unassembled WGS sequence"/>
</dbReference>
<keyword evidence="1" id="KW-0812">Transmembrane</keyword>
<dbReference type="InterPro" id="IPR045338">
    <property type="entry name" value="DUF6535"/>
</dbReference>
<evidence type="ECO:0000313" key="3">
    <source>
        <dbReference type="EMBL" id="EMD31552.1"/>
    </source>
</evidence>
<gene>
    <name evidence="3" type="ORF">CERSUDRAFT_59714</name>
</gene>
<protein>
    <recommendedName>
        <fullName evidence="2">DUF6535 domain-containing protein</fullName>
    </recommendedName>
</protein>
<keyword evidence="1" id="KW-0472">Membrane</keyword>
<proteinExistence type="predicted"/>
<keyword evidence="1" id="KW-1133">Transmembrane helix</keyword>
<organism evidence="3 4">
    <name type="scientific">Ceriporiopsis subvermispora (strain B)</name>
    <name type="common">White-rot fungus</name>
    <name type="synonym">Gelatoporia subvermispora</name>
    <dbReference type="NCBI Taxonomy" id="914234"/>
    <lineage>
        <taxon>Eukaryota</taxon>
        <taxon>Fungi</taxon>
        <taxon>Dikarya</taxon>
        <taxon>Basidiomycota</taxon>
        <taxon>Agaricomycotina</taxon>
        <taxon>Agaricomycetes</taxon>
        <taxon>Polyporales</taxon>
        <taxon>Gelatoporiaceae</taxon>
        <taxon>Gelatoporia</taxon>
    </lineage>
</organism>
<dbReference type="HOGENOM" id="CLU_1997917_0_0_1"/>
<evidence type="ECO:0000256" key="1">
    <source>
        <dbReference type="SAM" id="Phobius"/>
    </source>
</evidence>
<feature type="transmembrane region" description="Helical" evidence="1">
    <location>
        <begin position="90"/>
        <end position="112"/>
    </location>
</feature>
<evidence type="ECO:0000313" key="4">
    <source>
        <dbReference type="Proteomes" id="UP000016930"/>
    </source>
</evidence>
<sequence length="125" mass="13912">MEEEEHDAINEAVARASGTVGVEDSEPTWNDFAKRLQKQDKETAKAWKEQIDALLVFAGLFSAILTAFNVDLYKSLIPDDVGVVHRSSVWINALWFTSLVLSLSSASVGIVIRQWIVYFLSPTPT</sequence>